<keyword evidence="1" id="KW-0812">Transmembrane</keyword>
<dbReference type="Proteomes" id="UP000008225">
    <property type="component" value="Chromosome 15"/>
</dbReference>
<proteinExistence type="predicted"/>
<name>A0A8I3WX04_CALJA</name>
<protein>
    <submittedName>
        <fullName evidence="2">Uncharacterized protein</fullName>
    </submittedName>
</protein>
<keyword evidence="1" id="KW-1133">Transmembrane helix</keyword>
<dbReference type="AlphaFoldDB" id="A0A8I3WX04"/>
<dbReference type="PANTHER" id="PTHR46254">
    <property type="entry name" value="PROTEIN GVQW1-RELATED"/>
    <property type="match status" value="1"/>
</dbReference>
<organism evidence="2 3">
    <name type="scientific">Callithrix jacchus</name>
    <name type="common">White-tufted-ear marmoset</name>
    <name type="synonym">Simia Jacchus</name>
    <dbReference type="NCBI Taxonomy" id="9483"/>
    <lineage>
        <taxon>Eukaryota</taxon>
        <taxon>Metazoa</taxon>
        <taxon>Chordata</taxon>
        <taxon>Craniata</taxon>
        <taxon>Vertebrata</taxon>
        <taxon>Euteleostomi</taxon>
        <taxon>Mammalia</taxon>
        <taxon>Eutheria</taxon>
        <taxon>Euarchontoglires</taxon>
        <taxon>Primates</taxon>
        <taxon>Haplorrhini</taxon>
        <taxon>Platyrrhini</taxon>
        <taxon>Cebidae</taxon>
        <taxon>Callitrichinae</taxon>
        <taxon>Callithrix</taxon>
        <taxon>Callithrix</taxon>
    </lineage>
</organism>
<feature type="transmembrane region" description="Helical" evidence="1">
    <location>
        <begin position="41"/>
        <end position="61"/>
    </location>
</feature>
<dbReference type="Ensembl" id="ENSCJAT00000118093.1">
    <property type="protein sequence ID" value="ENSCJAP00000092344.1"/>
    <property type="gene ID" value="ENSCJAG00000082150.1"/>
</dbReference>
<reference evidence="2" key="3">
    <citation type="submission" date="2025-09" db="UniProtKB">
        <authorList>
            <consortium name="Ensembl"/>
        </authorList>
    </citation>
    <scope>IDENTIFICATION</scope>
</reference>
<dbReference type="PANTHER" id="PTHR46254:SF3">
    <property type="entry name" value="SECRETED PROTEIN"/>
    <property type="match status" value="1"/>
</dbReference>
<evidence type="ECO:0000313" key="3">
    <source>
        <dbReference type="Proteomes" id="UP000008225"/>
    </source>
</evidence>
<evidence type="ECO:0000256" key="1">
    <source>
        <dbReference type="SAM" id="Phobius"/>
    </source>
</evidence>
<reference evidence="2 3" key="1">
    <citation type="submission" date="2009-03" db="EMBL/GenBank/DDBJ databases">
        <authorList>
            <person name="Warren W."/>
            <person name="Ye L."/>
            <person name="Minx P."/>
            <person name="Worley K."/>
            <person name="Gibbs R."/>
            <person name="Wilson R.K."/>
        </authorList>
    </citation>
    <scope>NUCLEOTIDE SEQUENCE [LARGE SCALE GENOMIC DNA]</scope>
</reference>
<evidence type="ECO:0000313" key="2">
    <source>
        <dbReference type="Ensembl" id="ENSCJAP00000092344.1"/>
    </source>
</evidence>
<dbReference type="GeneTree" id="ENSGT00940000161627"/>
<reference evidence="2" key="2">
    <citation type="submission" date="2025-08" db="UniProtKB">
        <authorList>
            <consortium name="Ensembl"/>
        </authorList>
    </citation>
    <scope>IDENTIFICATION</scope>
</reference>
<sequence length="157" mass="18254">VNFASRDAVCLPLRALQCYCKFKFQACSWQEWYNRKKTRLVLFKFIKIKYCSKFFFFFFFLRQSLTLSPRLGVQWLNVSSLQPPPSERFSCLSLLSSWNYKCISPCPANFRIFSRDFTMLSTSASQSAGITGVSHYSWPLGDISNADLVPFSHQHSR</sequence>
<keyword evidence="1" id="KW-0472">Membrane</keyword>
<accession>A0A8I3WX04</accession>
<keyword evidence="3" id="KW-1185">Reference proteome</keyword>